<protein>
    <submittedName>
        <fullName evidence="1">Uncharacterized protein</fullName>
    </submittedName>
</protein>
<dbReference type="EMBL" id="CACRXK020001007">
    <property type="protein sequence ID" value="CAB3986374.1"/>
    <property type="molecule type" value="Genomic_DNA"/>
</dbReference>
<gene>
    <name evidence="1" type="ORF">PACLA_8A075194</name>
</gene>
<evidence type="ECO:0000313" key="2">
    <source>
        <dbReference type="Proteomes" id="UP001152795"/>
    </source>
</evidence>
<organism evidence="1 2">
    <name type="scientific">Paramuricea clavata</name>
    <name type="common">Red gorgonian</name>
    <name type="synonym">Violescent sea-whip</name>
    <dbReference type="NCBI Taxonomy" id="317549"/>
    <lineage>
        <taxon>Eukaryota</taxon>
        <taxon>Metazoa</taxon>
        <taxon>Cnidaria</taxon>
        <taxon>Anthozoa</taxon>
        <taxon>Octocorallia</taxon>
        <taxon>Malacalcyonacea</taxon>
        <taxon>Plexauridae</taxon>
        <taxon>Paramuricea</taxon>
    </lineage>
</organism>
<proteinExistence type="predicted"/>
<keyword evidence="2" id="KW-1185">Reference proteome</keyword>
<comment type="caution">
    <text evidence="1">The sequence shown here is derived from an EMBL/GenBank/DDBJ whole genome shotgun (WGS) entry which is preliminary data.</text>
</comment>
<accession>A0A6S7G0P5</accession>
<name>A0A6S7G0P5_PARCT</name>
<dbReference type="Proteomes" id="UP001152795">
    <property type="component" value="Unassembled WGS sequence"/>
</dbReference>
<dbReference type="AlphaFoldDB" id="A0A6S7G0P5"/>
<evidence type="ECO:0000313" key="1">
    <source>
        <dbReference type="EMBL" id="CAB3986374.1"/>
    </source>
</evidence>
<sequence length="84" mass="8988">MTLSGKIVLLLVVILSVAMVTEAGGASLWFGNQKKLYKGQGGKRDEVFDKTANDNGGVESILGEEGSGLYKDGESIIGVEKRWQ</sequence>
<reference evidence="1" key="1">
    <citation type="submission" date="2020-04" db="EMBL/GenBank/DDBJ databases">
        <authorList>
            <person name="Alioto T."/>
            <person name="Alioto T."/>
            <person name="Gomez Garrido J."/>
        </authorList>
    </citation>
    <scope>NUCLEOTIDE SEQUENCE</scope>
    <source>
        <strain evidence="1">A484AB</strain>
    </source>
</reference>